<evidence type="ECO:0000256" key="1">
    <source>
        <dbReference type="SAM" id="Coils"/>
    </source>
</evidence>
<dbReference type="EMBL" id="JACHID010000002">
    <property type="protein sequence ID" value="MBB5021269.1"/>
    <property type="molecule type" value="Genomic_DNA"/>
</dbReference>
<keyword evidence="1" id="KW-0175">Coiled coil</keyword>
<protein>
    <submittedName>
        <fullName evidence="3">MSHA biogenesis protein MshJ</fullName>
    </submittedName>
</protein>
<organism evidence="3 4">
    <name type="scientific">Desulfurispira natronophila</name>
    <dbReference type="NCBI Taxonomy" id="682562"/>
    <lineage>
        <taxon>Bacteria</taxon>
        <taxon>Pseudomonadati</taxon>
        <taxon>Chrysiogenota</taxon>
        <taxon>Chrysiogenia</taxon>
        <taxon>Chrysiogenales</taxon>
        <taxon>Chrysiogenaceae</taxon>
        <taxon>Desulfurispira</taxon>
    </lineage>
</organism>
<keyword evidence="2" id="KW-0472">Membrane</keyword>
<dbReference type="Pfam" id="PF04612">
    <property type="entry name" value="T2SSM"/>
    <property type="match status" value="1"/>
</dbReference>
<dbReference type="Proteomes" id="UP000528322">
    <property type="component" value="Unassembled WGS sequence"/>
</dbReference>
<keyword evidence="2" id="KW-0812">Transmembrane</keyword>
<evidence type="ECO:0000256" key="2">
    <source>
        <dbReference type="SAM" id="Phobius"/>
    </source>
</evidence>
<feature type="transmembrane region" description="Helical" evidence="2">
    <location>
        <begin position="24"/>
        <end position="42"/>
    </location>
</feature>
<dbReference type="GO" id="GO:0015627">
    <property type="term" value="C:type II protein secretion system complex"/>
    <property type="evidence" value="ECO:0007669"/>
    <property type="project" value="InterPro"/>
</dbReference>
<reference evidence="3 4" key="1">
    <citation type="submission" date="2020-08" db="EMBL/GenBank/DDBJ databases">
        <title>Genomic Encyclopedia of Type Strains, Phase IV (KMG-IV): sequencing the most valuable type-strain genomes for metagenomic binning, comparative biology and taxonomic classification.</title>
        <authorList>
            <person name="Goeker M."/>
        </authorList>
    </citation>
    <scope>NUCLEOTIDE SEQUENCE [LARGE SCALE GENOMIC DNA]</scope>
    <source>
        <strain evidence="3 4">DSM 22071</strain>
    </source>
</reference>
<dbReference type="RefSeq" id="WP_183729656.1">
    <property type="nucleotide sequence ID" value="NZ_JACHID010000002.1"/>
</dbReference>
<dbReference type="GO" id="GO:0015628">
    <property type="term" value="P:protein secretion by the type II secretion system"/>
    <property type="evidence" value="ECO:0007669"/>
    <property type="project" value="InterPro"/>
</dbReference>
<feature type="coiled-coil region" evidence="1">
    <location>
        <begin position="50"/>
        <end position="110"/>
    </location>
</feature>
<gene>
    <name evidence="3" type="ORF">HNR37_000575</name>
</gene>
<comment type="caution">
    <text evidence="3">The sequence shown here is derived from an EMBL/GenBank/DDBJ whole genome shotgun (WGS) entry which is preliminary data.</text>
</comment>
<accession>A0A7W8DGE4</accession>
<dbReference type="AlphaFoldDB" id="A0A7W8DGE4"/>
<evidence type="ECO:0000313" key="3">
    <source>
        <dbReference type="EMBL" id="MBB5021269.1"/>
    </source>
</evidence>
<proteinExistence type="predicted"/>
<name>A0A7W8DGE4_9BACT</name>
<keyword evidence="4" id="KW-1185">Reference proteome</keyword>
<sequence>MEKLRQFWRHTCDNLDQRTPRERTMILVLALMVIILGWTWLISSPTTSAMQEARQQSERLQQEIVVLQAEAERIHQQYLDDPNRPLRQTLQELQGQQAALDVRIDRALEKMIDPTTMVQLLRDLLQSQKNLTLVRLESIQGGPVEVYRNRAEAEASGLPRPYRHGLRLELEGDFFSFLEYLRGVEALPWNLYWETLEYQVVNHPRARIYLEIYTLGTQENWIGV</sequence>
<evidence type="ECO:0000313" key="4">
    <source>
        <dbReference type="Proteomes" id="UP000528322"/>
    </source>
</evidence>
<keyword evidence="2" id="KW-1133">Transmembrane helix</keyword>
<dbReference type="InterPro" id="IPR007690">
    <property type="entry name" value="T2SS_GspM"/>
</dbReference>